<dbReference type="InterPro" id="IPR013525">
    <property type="entry name" value="ABC2_TM"/>
</dbReference>
<feature type="transmembrane region" description="Helical" evidence="6">
    <location>
        <begin position="169"/>
        <end position="190"/>
    </location>
</feature>
<evidence type="ECO:0000256" key="3">
    <source>
        <dbReference type="ARBA" id="ARBA00022989"/>
    </source>
</evidence>
<proteinExistence type="inferred from homology"/>
<dbReference type="GO" id="GO:0046677">
    <property type="term" value="P:response to antibiotic"/>
    <property type="evidence" value="ECO:0007669"/>
    <property type="project" value="UniProtKB-KW"/>
</dbReference>
<keyword evidence="4 6" id="KW-0472">Membrane</keyword>
<dbReference type="InterPro" id="IPR047817">
    <property type="entry name" value="ABC2_TM_bact-type"/>
</dbReference>
<keyword evidence="2 6" id="KW-0812">Transmembrane</keyword>
<keyword evidence="3 6" id="KW-1133">Transmembrane helix</keyword>
<evidence type="ECO:0000256" key="6">
    <source>
        <dbReference type="RuleBase" id="RU361157"/>
    </source>
</evidence>
<dbReference type="PANTHER" id="PTHR43027:SF2">
    <property type="entry name" value="TRANSPORT PERMEASE PROTEIN"/>
    <property type="match status" value="1"/>
</dbReference>
<evidence type="ECO:0000256" key="1">
    <source>
        <dbReference type="ARBA" id="ARBA00004141"/>
    </source>
</evidence>
<feature type="transmembrane region" description="Helical" evidence="6">
    <location>
        <begin position="102"/>
        <end position="126"/>
    </location>
</feature>
<dbReference type="GO" id="GO:0043190">
    <property type="term" value="C:ATP-binding cassette (ABC) transporter complex"/>
    <property type="evidence" value="ECO:0007669"/>
    <property type="project" value="InterPro"/>
</dbReference>
<evidence type="ECO:0000313" key="9">
    <source>
        <dbReference type="Proteomes" id="UP000233786"/>
    </source>
</evidence>
<evidence type="ECO:0000256" key="4">
    <source>
        <dbReference type="ARBA" id="ARBA00023136"/>
    </source>
</evidence>
<accession>A0A2N3Y7X6</accession>
<evidence type="ECO:0000256" key="2">
    <source>
        <dbReference type="ARBA" id="ARBA00022692"/>
    </source>
</evidence>
<feature type="transmembrane region" description="Helical" evidence="6">
    <location>
        <begin position="226"/>
        <end position="245"/>
    </location>
</feature>
<dbReference type="PIRSF" id="PIRSF006648">
    <property type="entry name" value="DrrB"/>
    <property type="match status" value="1"/>
</dbReference>
<feature type="transmembrane region" description="Helical" evidence="6">
    <location>
        <begin position="138"/>
        <end position="162"/>
    </location>
</feature>
<dbReference type="InterPro" id="IPR052902">
    <property type="entry name" value="ABC-2_transporter"/>
</dbReference>
<evidence type="ECO:0000313" key="8">
    <source>
        <dbReference type="EMBL" id="PKW18971.1"/>
    </source>
</evidence>
<comment type="subcellular location">
    <subcellularLocation>
        <location evidence="6">Cell membrane</location>
        <topology evidence="6">Multi-pass membrane protein</topology>
    </subcellularLocation>
    <subcellularLocation>
        <location evidence="1">Membrane</location>
        <topology evidence="1">Multi-pass membrane protein</topology>
    </subcellularLocation>
</comment>
<keyword evidence="5" id="KW-0046">Antibiotic resistance</keyword>
<dbReference type="GO" id="GO:0140359">
    <property type="term" value="F:ABC-type transporter activity"/>
    <property type="evidence" value="ECO:0007669"/>
    <property type="project" value="InterPro"/>
</dbReference>
<dbReference type="InterPro" id="IPR000412">
    <property type="entry name" value="ABC_2_transport"/>
</dbReference>
<organism evidence="8 9">
    <name type="scientific">Saccharopolyspora spinosa</name>
    <dbReference type="NCBI Taxonomy" id="60894"/>
    <lineage>
        <taxon>Bacteria</taxon>
        <taxon>Bacillati</taxon>
        <taxon>Actinomycetota</taxon>
        <taxon>Actinomycetes</taxon>
        <taxon>Pseudonocardiales</taxon>
        <taxon>Pseudonocardiaceae</taxon>
        <taxon>Saccharopolyspora</taxon>
    </lineage>
</organism>
<keyword evidence="6" id="KW-0813">Transport</keyword>
<dbReference type="Pfam" id="PF01061">
    <property type="entry name" value="ABC2_membrane"/>
    <property type="match status" value="1"/>
</dbReference>
<dbReference type="AlphaFoldDB" id="A0A2N3Y7X6"/>
<sequence>MAASTSIAVFRTEARLFAREPGNLFWMSVAPTALLTILGLIPAFREANPNYGGLRVIDLYVPVALLMAMIMAGVQAMPPVLAGYRERGILRRMSTTPLRPTALLAAQIGLHGIAMLGSAVLAIGVGRLAFDVALPDQFAGYALIMVLTALSVLALGAALSAVARNAKAAGAIGSVAFIMMMFSAGVWIPVQAMPDLLQRIVSLTPLGAASLALGEAAGGGWPSWSHLAVVVVWTAVLAGAAVRWFRWE</sequence>
<evidence type="ECO:0000256" key="5">
    <source>
        <dbReference type="ARBA" id="ARBA00023251"/>
    </source>
</evidence>
<dbReference type="Proteomes" id="UP000233786">
    <property type="component" value="Unassembled WGS sequence"/>
</dbReference>
<dbReference type="PROSITE" id="PS51012">
    <property type="entry name" value="ABC_TM2"/>
    <property type="match status" value="1"/>
</dbReference>
<keyword evidence="6" id="KW-1003">Cell membrane</keyword>
<gene>
    <name evidence="8" type="ORF">A8926_7111</name>
</gene>
<keyword evidence="9" id="KW-1185">Reference proteome</keyword>
<feature type="domain" description="ABC transmembrane type-2" evidence="7">
    <location>
        <begin position="22"/>
        <end position="248"/>
    </location>
</feature>
<protein>
    <recommendedName>
        <fullName evidence="6">Transport permease protein</fullName>
    </recommendedName>
</protein>
<evidence type="ECO:0000259" key="7">
    <source>
        <dbReference type="PROSITE" id="PS51012"/>
    </source>
</evidence>
<comment type="caution">
    <text evidence="8">The sequence shown here is derived from an EMBL/GenBank/DDBJ whole genome shotgun (WGS) entry which is preliminary data.</text>
</comment>
<dbReference type="PANTHER" id="PTHR43027">
    <property type="entry name" value="DOXORUBICIN RESISTANCE ABC TRANSPORTER PERMEASE PROTEIN DRRC-RELATED"/>
    <property type="match status" value="1"/>
</dbReference>
<feature type="transmembrane region" description="Helical" evidence="6">
    <location>
        <begin position="59"/>
        <end position="81"/>
    </location>
</feature>
<feature type="transmembrane region" description="Helical" evidence="6">
    <location>
        <begin position="24"/>
        <end position="44"/>
    </location>
</feature>
<dbReference type="OrthoDB" id="3217868at2"/>
<reference evidence="8" key="1">
    <citation type="submission" date="2017-12" db="EMBL/GenBank/DDBJ databases">
        <title>Sequencing the genomes of 1000 Actinobacteria strains.</title>
        <authorList>
            <person name="Klenk H.-P."/>
        </authorList>
    </citation>
    <scope>NUCLEOTIDE SEQUENCE [LARGE SCALE GENOMIC DNA]</scope>
    <source>
        <strain evidence="8">DSM 44228</strain>
    </source>
</reference>
<comment type="similarity">
    <text evidence="6">Belongs to the ABC-2 integral membrane protein family.</text>
</comment>
<dbReference type="EMBL" id="PJNB01000001">
    <property type="protein sequence ID" value="PKW18971.1"/>
    <property type="molecule type" value="Genomic_DNA"/>
</dbReference>
<name>A0A2N3Y7X6_SACSN</name>
<dbReference type="STRING" id="994479.GCA_000194155_05127"/>
<dbReference type="RefSeq" id="WP_101376968.1">
    <property type="nucleotide sequence ID" value="NZ_CP061007.1"/>
</dbReference>